<name>M2TGU3_COCSN</name>
<reference evidence="2 3" key="1">
    <citation type="journal article" date="2012" name="PLoS Pathog.">
        <title>Diverse lifestyles and strategies of plant pathogenesis encoded in the genomes of eighteen Dothideomycetes fungi.</title>
        <authorList>
            <person name="Ohm R.A."/>
            <person name="Feau N."/>
            <person name="Henrissat B."/>
            <person name="Schoch C.L."/>
            <person name="Horwitz B.A."/>
            <person name="Barry K.W."/>
            <person name="Condon B.J."/>
            <person name="Copeland A.C."/>
            <person name="Dhillon B."/>
            <person name="Glaser F."/>
            <person name="Hesse C.N."/>
            <person name="Kosti I."/>
            <person name="LaButti K."/>
            <person name="Lindquist E.A."/>
            <person name="Lucas S."/>
            <person name="Salamov A.A."/>
            <person name="Bradshaw R.E."/>
            <person name="Ciuffetti L."/>
            <person name="Hamelin R.C."/>
            <person name="Kema G.H.J."/>
            <person name="Lawrence C."/>
            <person name="Scott J.A."/>
            <person name="Spatafora J.W."/>
            <person name="Turgeon B.G."/>
            <person name="de Wit P.J.G.M."/>
            <person name="Zhong S."/>
            <person name="Goodwin S.B."/>
            <person name="Grigoriev I.V."/>
        </authorList>
    </citation>
    <scope>NUCLEOTIDE SEQUENCE [LARGE SCALE GENOMIC DNA]</scope>
    <source>
        <strain evidence="3">ND90Pr / ATCC 201652</strain>
    </source>
</reference>
<evidence type="ECO:0000256" key="1">
    <source>
        <dbReference type="SAM" id="Phobius"/>
    </source>
</evidence>
<evidence type="ECO:0000313" key="3">
    <source>
        <dbReference type="Proteomes" id="UP000016934"/>
    </source>
</evidence>
<dbReference type="RefSeq" id="XP_007695696.1">
    <property type="nucleotide sequence ID" value="XM_007697506.1"/>
</dbReference>
<sequence length="126" mass="14423">MIYRFFFTIYCLRFVFWFARACGLCRRGLFCWFPILCGCEGSLFTMVIWGFLGPSGILLCTCLLLYHVLNRCLSRFLDLRCPLGLLEAECPVAWFGMSAPHLGLGWAREQGVVSLCMAVVHMRVHV</sequence>
<keyword evidence="3" id="KW-1185">Reference proteome</keyword>
<proteinExistence type="predicted"/>
<dbReference type="AlphaFoldDB" id="M2TGU3"/>
<dbReference type="EMBL" id="KB445638">
    <property type="protein sequence ID" value="EMD67947.1"/>
    <property type="molecule type" value="Genomic_DNA"/>
</dbReference>
<evidence type="ECO:0000313" key="2">
    <source>
        <dbReference type="EMBL" id="EMD67947.1"/>
    </source>
</evidence>
<keyword evidence="1" id="KW-0472">Membrane</keyword>
<organism evidence="2 3">
    <name type="scientific">Cochliobolus sativus (strain ND90Pr / ATCC 201652)</name>
    <name type="common">Common root rot and spot blotch fungus</name>
    <name type="synonym">Bipolaris sorokiniana</name>
    <dbReference type="NCBI Taxonomy" id="665912"/>
    <lineage>
        <taxon>Eukaryota</taxon>
        <taxon>Fungi</taxon>
        <taxon>Dikarya</taxon>
        <taxon>Ascomycota</taxon>
        <taxon>Pezizomycotina</taxon>
        <taxon>Dothideomycetes</taxon>
        <taxon>Pleosporomycetidae</taxon>
        <taxon>Pleosporales</taxon>
        <taxon>Pleosporineae</taxon>
        <taxon>Pleosporaceae</taxon>
        <taxon>Bipolaris</taxon>
    </lineage>
</organism>
<gene>
    <name evidence="2" type="ORF">COCSADRAFT_267068</name>
</gene>
<dbReference type="KEGG" id="bsc:COCSADRAFT_267068"/>
<accession>M2TGU3</accession>
<reference evidence="3" key="2">
    <citation type="journal article" date="2013" name="PLoS Genet.">
        <title>Comparative genome structure, secondary metabolite, and effector coding capacity across Cochliobolus pathogens.</title>
        <authorList>
            <person name="Condon B.J."/>
            <person name="Leng Y."/>
            <person name="Wu D."/>
            <person name="Bushley K.E."/>
            <person name="Ohm R.A."/>
            <person name="Otillar R."/>
            <person name="Martin J."/>
            <person name="Schackwitz W."/>
            <person name="Grimwood J."/>
            <person name="MohdZainudin N."/>
            <person name="Xue C."/>
            <person name="Wang R."/>
            <person name="Manning V.A."/>
            <person name="Dhillon B."/>
            <person name="Tu Z.J."/>
            <person name="Steffenson B.J."/>
            <person name="Salamov A."/>
            <person name="Sun H."/>
            <person name="Lowry S."/>
            <person name="LaButti K."/>
            <person name="Han J."/>
            <person name="Copeland A."/>
            <person name="Lindquist E."/>
            <person name="Barry K."/>
            <person name="Schmutz J."/>
            <person name="Baker S.E."/>
            <person name="Ciuffetti L.M."/>
            <person name="Grigoriev I.V."/>
            <person name="Zhong S."/>
            <person name="Turgeon B.G."/>
        </authorList>
    </citation>
    <scope>NUCLEOTIDE SEQUENCE [LARGE SCALE GENOMIC DNA]</scope>
    <source>
        <strain evidence="3">ND90Pr / ATCC 201652</strain>
    </source>
</reference>
<keyword evidence="1" id="KW-1133">Transmembrane helix</keyword>
<dbReference type="Proteomes" id="UP000016934">
    <property type="component" value="Unassembled WGS sequence"/>
</dbReference>
<protein>
    <submittedName>
        <fullName evidence="2">Uncharacterized protein</fullName>
    </submittedName>
</protein>
<dbReference type="HOGENOM" id="CLU_1981467_0_0_1"/>
<feature type="transmembrane region" description="Helical" evidence="1">
    <location>
        <begin position="45"/>
        <end position="66"/>
    </location>
</feature>
<dbReference type="GeneID" id="19135544"/>
<keyword evidence="1" id="KW-0812">Transmembrane</keyword>